<dbReference type="SUPFAM" id="SSF48403">
    <property type="entry name" value="Ankyrin repeat"/>
    <property type="match status" value="1"/>
</dbReference>
<accession>A0AAF5PHL1</accession>
<reference evidence="6" key="3">
    <citation type="submission" date="2024-02" db="UniProtKB">
        <authorList>
            <consortium name="WormBaseParasite"/>
        </authorList>
    </citation>
    <scope>IDENTIFICATION</scope>
    <source>
        <strain evidence="6">pt0022</strain>
    </source>
</reference>
<sequence>MASEECLKNDQAVKKLKPIPLQKDISDVFTSNFALLSIGVKQSSPDISHPCIKASTNNSHHPERISPSEFVTLQRLRSNALACRTSTTIKTSRHNSTLFDDLINSDAAEKNKRKYEKDEKSVGDVEVILSEKAIAASPSRFAVKDDGKQTEPVLEKAKEPSFEKSVVLLARGPVRNLRNTVVGYAPYTSRNSCVTEPQNFDRNTENYNAVQCSFENSAFSTIGPDLIQFASTSCSTPTSSTPNTVQSGLGCGPSGTLHQVSLSLEQTISYPGDVVDNTQLPEDLSDFILKYSQEYTTKVQSSKSGISARSRNSSISDSNNQTNFDSPLYRILVEDNCVSPLSAKSAPQCSPVLPRTATQIPVIFEEKNLAAPEFLTNQSRREMTTSRLAKSRLRALISDNEMVEAWAWSCKCIQELEGALCYQDQDGDSLLHIVILHMDLPKIYALVEQMLKAEDICTQRAFDLPNATFETPLYLAVQKNNSEVVAYLLEAGANPNHQTASSGQQTSLHYAASNGMIEIVEILCASGKADINMPNGMGQTPLLCAVKEHGIRPRKTEPCVDNSLTILCLLKYGANPMNTDLRGNNILHYAVNSLDADLIEMFKSCVDEETITKLANKENICGETPLEILHCESERHDEELRSNVFISLLRCGATVKSR</sequence>
<organism evidence="5 6">
    <name type="scientific">Wuchereria bancrofti</name>
    <dbReference type="NCBI Taxonomy" id="6293"/>
    <lineage>
        <taxon>Eukaryota</taxon>
        <taxon>Metazoa</taxon>
        <taxon>Ecdysozoa</taxon>
        <taxon>Nematoda</taxon>
        <taxon>Chromadorea</taxon>
        <taxon>Rhabditida</taxon>
        <taxon>Spirurina</taxon>
        <taxon>Spiruromorpha</taxon>
        <taxon>Filarioidea</taxon>
        <taxon>Onchocercidae</taxon>
        <taxon>Wuchereria</taxon>
    </lineage>
</organism>
<dbReference type="PROSITE" id="PS50088">
    <property type="entry name" value="ANK_REPEAT"/>
    <property type="match status" value="1"/>
</dbReference>
<dbReference type="Proteomes" id="UP000093561">
    <property type="component" value="Unassembled WGS sequence"/>
</dbReference>
<keyword evidence="1" id="KW-0677">Repeat</keyword>
<reference evidence="5" key="1">
    <citation type="submission" date="2015-03" db="EMBL/GenBank/DDBJ databases">
        <title>Wuchereria bancrofti Genome Sequencing Papua New Guinea Strain.</title>
        <authorList>
            <person name="Small S.T."/>
            <person name="Serre D."/>
            <person name="Zimmerman P.A."/>
        </authorList>
    </citation>
    <scope>NUCLEOTIDE SEQUENCE [LARGE SCALE GENOMIC DNA]</scope>
    <source>
        <strain evidence="5">pt0022</strain>
    </source>
</reference>
<evidence type="ECO:0000256" key="1">
    <source>
        <dbReference type="ARBA" id="ARBA00022737"/>
    </source>
</evidence>
<dbReference type="AlphaFoldDB" id="A0AAF5PHL1"/>
<dbReference type="InterPro" id="IPR036770">
    <property type="entry name" value="Ankyrin_rpt-contain_sf"/>
</dbReference>
<proteinExistence type="predicted"/>
<evidence type="ECO:0008006" key="7">
    <source>
        <dbReference type="Google" id="ProtNLM"/>
    </source>
</evidence>
<protein>
    <recommendedName>
        <fullName evidence="7">ANK_REP_REGION domain-containing protein</fullName>
    </recommendedName>
</protein>
<reference evidence="5" key="2">
    <citation type="journal article" date="2016" name="Mol. Ecol.">
        <title>Population genomics of the filarial nematode parasite Wuchereria bancrofti from mosquitoes.</title>
        <authorList>
            <person name="Small S.T."/>
            <person name="Reimer L.J."/>
            <person name="Tisch D.J."/>
            <person name="King C.L."/>
            <person name="Christensen B.M."/>
            <person name="Siba P.M."/>
            <person name="Kazura J.W."/>
            <person name="Serre D."/>
            <person name="Zimmerman P.A."/>
        </authorList>
    </citation>
    <scope>NUCLEOTIDE SEQUENCE</scope>
    <source>
        <strain evidence="5">pt0022</strain>
    </source>
</reference>
<dbReference type="WBParaSite" id="mrna-Wban_00663">
    <property type="protein sequence ID" value="mrna-Wban_00663"/>
    <property type="gene ID" value="Wban_00663"/>
</dbReference>
<dbReference type="SMART" id="SM00248">
    <property type="entry name" value="ANK"/>
    <property type="match status" value="5"/>
</dbReference>
<feature type="region of interest" description="Disordered" evidence="4">
    <location>
        <begin position="301"/>
        <end position="321"/>
    </location>
</feature>
<dbReference type="PANTHER" id="PTHR46680">
    <property type="entry name" value="NF-KAPPA-B INHIBITOR ALPHA"/>
    <property type="match status" value="1"/>
</dbReference>
<dbReference type="InterPro" id="IPR051070">
    <property type="entry name" value="NF-kappa-B_inhibitor"/>
</dbReference>
<dbReference type="GO" id="GO:0005829">
    <property type="term" value="C:cytosol"/>
    <property type="evidence" value="ECO:0007669"/>
    <property type="project" value="TreeGrafter"/>
</dbReference>
<evidence type="ECO:0000313" key="5">
    <source>
        <dbReference type="Proteomes" id="UP000093561"/>
    </source>
</evidence>
<keyword evidence="2 3" id="KW-0040">ANK repeat</keyword>
<dbReference type="PANTHER" id="PTHR46680:SF2">
    <property type="entry name" value="NF-KAPPA-B INHIBITOR ZETA"/>
    <property type="match status" value="1"/>
</dbReference>
<evidence type="ECO:0000256" key="2">
    <source>
        <dbReference type="ARBA" id="ARBA00023043"/>
    </source>
</evidence>
<evidence type="ECO:0000256" key="3">
    <source>
        <dbReference type="PROSITE-ProRule" id="PRU00023"/>
    </source>
</evidence>
<name>A0AAF5PHL1_WUCBA</name>
<evidence type="ECO:0000313" key="6">
    <source>
        <dbReference type="WBParaSite" id="mrna-Wban_00663"/>
    </source>
</evidence>
<feature type="repeat" description="ANK" evidence="3">
    <location>
        <begin position="468"/>
        <end position="500"/>
    </location>
</feature>
<dbReference type="GO" id="GO:0051059">
    <property type="term" value="F:NF-kappaB binding"/>
    <property type="evidence" value="ECO:0007669"/>
    <property type="project" value="TreeGrafter"/>
</dbReference>
<dbReference type="Gene3D" id="1.25.40.20">
    <property type="entry name" value="Ankyrin repeat-containing domain"/>
    <property type="match status" value="2"/>
</dbReference>
<dbReference type="InterPro" id="IPR002110">
    <property type="entry name" value="Ankyrin_rpt"/>
</dbReference>
<dbReference type="PROSITE" id="PS50297">
    <property type="entry name" value="ANK_REP_REGION"/>
    <property type="match status" value="1"/>
</dbReference>
<dbReference type="GO" id="GO:0071356">
    <property type="term" value="P:cellular response to tumor necrosis factor"/>
    <property type="evidence" value="ECO:0007669"/>
    <property type="project" value="TreeGrafter"/>
</dbReference>
<evidence type="ECO:0000256" key="4">
    <source>
        <dbReference type="SAM" id="MobiDB-lite"/>
    </source>
</evidence>
<feature type="compositionally biased region" description="Low complexity" evidence="4">
    <location>
        <begin position="301"/>
        <end position="320"/>
    </location>
</feature>
<dbReference type="Pfam" id="PF13857">
    <property type="entry name" value="Ank_5"/>
    <property type="match status" value="1"/>
</dbReference>